<gene>
    <name evidence="1" type="ORF">Pan97_48640</name>
</gene>
<dbReference type="KEGG" id="bvo:Pan97_48640"/>
<dbReference type="EMBL" id="CP036289">
    <property type="protein sequence ID" value="QDU77785.1"/>
    <property type="molecule type" value="Genomic_DNA"/>
</dbReference>
<evidence type="ECO:0000313" key="1">
    <source>
        <dbReference type="EMBL" id="QDU77785.1"/>
    </source>
</evidence>
<dbReference type="AlphaFoldDB" id="A0A518CEY9"/>
<reference evidence="2" key="1">
    <citation type="submission" date="2019-02" db="EMBL/GenBank/DDBJ databases">
        <title>Deep-cultivation of Planctomycetes and their phenomic and genomic characterization uncovers novel biology.</title>
        <authorList>
            <person name="Wiegand S."/>
            <person name="Jogler M."/>
            <person name="Boedeker C."/>
            <person name="Pinto D."/>
            <person name="Vollmers J."/>
            <person name="Rivas-Marin E."/>
            <person name="Kohn T."/>
            <person name="Peeters S.H."/>
            <person name="Heuer A."/>
            <person name="Rast P."/>
            <person name="Oberbeckmann S."/>
            <person name="Bunk B."/>
            <person name="Jeske O."/>
            <person name="Meyerdierks A."/>
            <person name="Storesund J.E."/>
            <person name="Kallscheuer N."/>
            <person name="Luecker S."/>
            <person name="Lage O.M."/>
            <person name="Pohl T."/>
            <person name="Merkel B.J."/>
            <person name="Hornburger P."/>
            <person name="Mueller R.-W."/>
            <person name="Bruemmer F."/>
            <person name="Labrenz M."/>
            <person name="Spormann A.M."/>
            <person name="Op den Camp H."/>
            <person name="Overmann J."/>
            <person name="Amann R."/>
            <person name="Jetten M.S.M."/>
            <person name="Mascher T."/>
            <person name="Medema M.H."/>
            <person name="Devos D.P."/>
            <person name="Kaster A.-K."/>
            <person name="Ovreas L."/>
            <person name="Rohde M."/>
            <person name="Galperin M.Y."/>
            <person name="Jogler C."/>
        </authorList>
    </citation>
    <scope>NUCLEOTIDE SEQUENCE [LARGE SCALE GENOMIC DNA]</scope>
    <source>
        <strain evidence="2">Pan97</strain>
    </source>
</reference>
<organism evidence="1 2">
    <name type="scientific">Bremerella volcania</name>
    <dbReference type="NCBI Taxonomy" id="2527984"/>
    <lineage>
        <taxon>Bacteria</taxon>
        <taxon>Pseudomonadati</taxon>
        <taxon>Planctomycetota</taxon>
        <taxon>Planctomycetia</taxon>
        <taxon>Pirellulales</taxon>
        <taxon>Pirellulaceae</taxon>
        <taxon>Bremerella</taxon>
    </lineage>
</organism>
<keyword evidence="2" id="KW-1185">Reference proteome</keyword>
<evidence type="ECO:0008006" key="3">
    <source>
        <dbReference type="Google" id="ProtNLM"/>
    </source>
</evidence>
<dbReference type="OrthoDB" id="9884320at2"/>
<dbReference type="InterPro" id="IPR037914">
    <property type="entry name" value="SpoVT-AbrB_sf"/>
</dbReference>
<dbReference type="SUPFAM" id="SSF89447">
    <property type="entry name" value="AbrB/MazE/MraZ-like"/>
    <property type="match status" value="1"/>
</dbReference>
<accession>A0A518CEY9</accession>
<sequence>MIVRLKKQGDRYVLELDASVVEQLQFDETTSLEVTQLEDGLKLSKSKSGIDPDALQDAIKFADKNFPETFRKLAE</sequence>
<dbReference type="RefSeq" id="WP_144976889.1">
    <property type="nucleotide sequence ID" value="NZ_CP036289.1"/>
</dbReference>
<dbReference type="Proteomes" id="UP000318626">
    <property type="component" value="Chromosome"/>
</dbReference>
<name>A0A518CEY9_9BACT</name>
<evidence type="ECO:0000313" key="2">
    <source>
        <dbReference type="Proteomes" id="UP000318626"/>
    </source>
</evidence>
<proteinExistence type="predicted"/>
<protein>
    <recommendedName>
        <fullName evidence="3">SpoVT-AbrB domain-containing protein</fullName>
    </recommendedName>
</protein>